<dbReference type="InterPro" id="IPR036322">
    <property type="entry name" value="WD40_repeat_dom_sf"/>
</dbReference>
<sequence>MARVLLDWIPFNEIRHVKLVGQGSFGKVFRAEWHGNDVAIKIPRKRESEDTGAASAGPEKKAKPVTPAKSPSKTASSATATTIAATTASTASTASAASTGPSVVGPPAASVIATVQDSASKGNSKGNSKSSASKKSKSSASKKKKRAVTPPVVLEDISPSQLHELGVSGVYEAEKGLDRTKLAELAARAPNLYHAPPRSMGPINAKAPLTVQAGATSMGAVYAIDVSPSGALLAATSVLGSVSLWDMEDLTQLRVLRDESETQIDEFWVARFTPDGRKVIVAGKLKNRALWSEADNDNAVLPCPIKIFDVLTGELVARLEGHTEEVVALKVATFCGSNYIVSCSQDGSTRRWRMSPDWTILIEAAKFCDNVTCMSFTASFVPHTGNAILAVAADDGIVFFDFGSLALIQRVTGLFGSYCDCIKFVDSPKLPATHPRKTAHLIARGCEMLDAEECTVASKASKVVLYRVSFVLPPAPAPATNFELISVKEYAHPEYNANSYLMRATADANYVYAPSVNGEVFIWGIKSAKLVAVLRDHEEREVRDIVVHPHAPLLLTSGDDGKIYVYRPANPDEVASIIRASRSKARKGSKTSRSKTSRAKTSRAKKVSATSAASAASAASSSSSSSAAAKSAAAPHPPPTTPMDIAAPPADS</sequence>
<feature type="region of interest" description="Disordered" evidence="4">
    <location>
        <begin position="117"/>
        <end position="150"/>
    </location>
</feature>
<dbReference type="SUPFAM" id="SSF50978">
    <property type="entry name" value="WD40 repeat-like"/>
    <property type="match status" value="1"/>
</dbReference>
<keyword evidence="2" id="KW-0677">Repeat</keyword>
<dbReference type="Gene3D" id="3.30.200.20">
    <property type="entry name" value="Phosphorylase Kinase, domain 1"/>
    <property type="match status" value="1"/>
</dbReference>
<dbReference type="PROSITE" id="PS50082">
    <property type="entry name" value="WD_REPEATS_2"/>
    <property type="match status" value="1"/>
</dbReference>
<feature type="compositionally biased region" description="Basic residues" evidence="4">
    <location>
        <begin position="581"/>
        <end position="606"/>
    </location>
</feature>
<dbReference type="PANTHER" id="PTHR19848:SF8">
    <property type="entry name" value="F-BOX AND WD REPEAT DOMAIN CONTAINING 7"/>
    <property type="match status" value="1"/>
</dbReference>
<feature type="compositionally biased region" description="Low complexity" evidence="4">
    <location>
        <begin position="66"/>
        <end position="78"/>
    </location>
</feature>
<feature type="compositionally biased region" description="Low complexity" evidence="4">
    <location>
        <begin position="118"/>
        <end position="131"/>
    </location>
</feature>
<proteinExistence type="predicted"/>
<feature type="compositionally biased region" description="Low complexity" evidence="4">
    <location>
        <begin position="607"/>
        <end position="634"/>
    </location>
</feature>
<evidence type="ECO:0000256" key="4">
    <source>
        <dbReference type="SAM" id="MobiDB-lite"/>
    </source>
</evidence>
<dbReference type="eggNOG" id="ENOG502QTZJ">
    <property type="taxonomic scope" value="Eukaryota"/>
</dbReference>
<dbReference type="OrthoDB" id="5588835at2759"/>
<dbReference type="Gene3D" id="2.130.10.10">
    <property type="entry name" value="YVTN repeat-like/Quinoprotein amine dehydrogenase"/>
    <property type="match status" value="2"/>
</dbReference>
<dbReference type="SUPFAM" id="SSF56112">
    <property type="entry name" value="Protein kinase-like (PK-like)"/>
    <property type="match status" value="1"/>
</dbReference>
<dbReference type="STRING" id="461836.A0A0L0D108"/>
<feature type="region of interest" description="Disordered" evidence="4">
    <location>
        <begin position="42"/>
        <end position="78"/>
    </location>
</feature>
<dbReference type="RefSeq" id="XP_013762904.1">
    <property type="nucleotide sequence ID" value="XM_013907450.1"/>
</dbReference>
<evidence type="ECO:0000256" key="2">
    <source>
        <dbReference type="ARBA" id="ARBA00022737"/>
    </source>
</evidence>
<feature type="region of interest" description="Disordered" evidence="4">
    <location>
        <begin position="579"/>
        <end position="652"/>
    </location>
</feature>
<dbReference type="InterPro" id="IPR001680">
    <property type="entry name" value="WD40_rpt"/>
</dbReference>
<evidence type="ECO:0000256" key="3">
    <source>
        <dbReference type="PROSITE-ProRule" id="PRU00221"/>
    </source>
</evidence>
<evidence type="ECO:0000313" key="6">
    <source>
        <dbReference type="Proteomes" id="UP000054408"/>
    </source>
</evidence>
<reference evidence="5 6" key="1">
    <citation type="submission" date="2010-05" db="EMBL/GenBank/DDBJ databases">
        <title>The Genome Sequence of Thecamonas trahens ATCC 50062.</title>
        <authorList>
            <consortium name="The Broad Institute Genome Sequencing Platform"/>
            <person name="Russ C."/>
            <person name="Cuomo C."/>
            <person name="Shea T."/>
            <person name="Young S.K."/>
            <person name="Zeng Q."/>
            <person name="Koehrsen M."/>
            <person name="Haas B."/>
            <person name="Borodovsky M."/>
            <person name="Guigo R."/>
            <person name="Alvarado L."/>
            <person name="Berlin A."/>
            <person name="Bochicchio J."/>
            <person name="Borenstein D."/>
            <person name="Chapman S."/>
            <person name="Chen Z."/>
            <person name="Freedman E."/>
            <person name="Gellesch M."/>
            <person name="Goldberg J."/>
            <person name="Griggs A."/>
            <person name="Gujja S."/>
            <person name="Heilman E."/>
            <person name="Heiman D."/>
            <person name="Hepburn T."/>
            <person name="Howarth C."/>
            <person name="Jen D."/>
            <person name="Larson L."/>
            <person name="Mehta T."/>
            <person name="Park D."/>
            <person name="Pearson M."/>
            <person name="Roberts A."/>
            <person name="Saif S."/>
            <person name="Shenoy N."/>
            <person name="Sisk P."/>
            <person name="Stolte C."/>
            <person name="Sykes S."/>
            <person name="Thomson T."/>
            <person name="Walk T."/>
            <person name="White J."/>
            <person name="Yandava C."/>
            <person name="Burger G."/>
            <person name="Gray M.W."/>
            <person name="Holland P.W.H."/>
            <person name="King N."/>
            <person name="Lang F.B.F."/>
            <person name="Roger A.J."/>
            <person name="Ruiz-Trillo I."/>
            <person name="Lander E."/>
            <person name="Nusbaum C."/>
        </authorList>
    </citation>
    <scope>NUCLEOTIDE SEQUENCE [LARGE SCALE GENOMIC DNA]</scope>
    <source>
        <strain evidence="5 6">ATCC 50062</strain>
    </source>
</reference>
<dbReference type="EMBL" id="GL349433">
    <property type="protein sequence ID" value="KNC45917.1"/>
    <property type="molecule type" value="Genomic_DNA"/>
</dbReference>
<gene>
    <name evidence="5" type="ORF">AMSG_00032</name>
</gene>
<dbReference type="GeneID" id="25559862"/>
<dbReference type="InterPro" id="IPR015943">
    <property type="entry name" value="WD40/YVTN_repeat-like_dom_sf"/>
</dbReference>
<name>A0A0L0D108_THETB</name>
<dbReference type="Pfam" id="PF00400">
    <property type="entry name" value="WD40"/>
    <property type="match status" value="3"/>
</dbReference>
<keyword evidence="6" id="KW-1185">Reference proteome</keyword>
<accession>A0A0L0D108</accession>
<dbReference type="Proteomes" id="UP000054408">
    <property type="component" value="Unassembled WGS sequence"/>
</dbReference>
<dbReference type="SMART" id="SM00320">
    <property type="entry name" value="WD40"/>
    <property type="match status" value="3"/>
</dbReference>
<protein>
    <submittedName>
        <fullName evidence="5">Uncharacterized protein</fullName>
    </submittedName>
</protein>
<keyword evidence="1 3" id="KW-0853">WD repeat</keyword>
<evidence type="ECO:0000313" key="5">
    <source>
        <dbReference type="EMBL" id="KNC45917.1"/>
    </source>
</evidence>
<feature type="repeat" description="WD" evidence="3">
    <location>
        <begin position="319"/>
        <end position="355"/>
    </location>
</feature>
<organism evidence="5 6">
    <name type="scientific">Thecamonas trahens ATCC 50062</name>
    <dbReference type="NCBI Taxonomy" id="461836"/>
    <lineage>
        <taxon>Eukaryota</taxon>
        <taxon>Apusozoa</taxon>
        <taxon>Apusomonadida</taxon>
        <taxon>Apusomonadidae</taxon>
        <taxon>Thecamonas</taxon>
    </lineage>
</organism>
<dbReference type="AlphaFoldDB" id="A0A0L0D108"/>
<feature type="compositionally biased region" description="Basic residues" evidence="4">
    <location>
        <begin position="132"/>
        <end position="147"/>
    </location>
</feature>
<dbReference type="InterPro" id="IPR011009">
    <property type="entry name" value="Kinase-like_dom_sf"/>
</dbReference>
<dbReference type="PANTHER" id="PTHR19848">
    <property type="entry name" value="WD40 REPEAT PROTEIN"/>
    <property type="match status" value="1"/>
</dbReference>
<evidence type="ECO:0000256" key="1">
    <source>
        <dbReference type="ARBA" id="ARBA00022574"/>
    </source>
</evidence>